<reference evidence="4 5" key="1">
    <citation type="submission" date="2006-11" db="EMBL/GenBank/DDBJ databases">
        <authorList>
            <consortium name="Laboratoire de Microbiologie (Universite Bourgogne)"/>
            <consortium name="GENOME Express"/>
            <consortium name="UMR Oenologie Ampelologie (Universite Bordeaux 2)"/>
            <person name="Guzzo J."/>
        </authorList>
    </citation>
    <scope>NUCLEOTIDE SEQUENCE [LARGE SCALE GENOMIC DNA]</scope>
    <source>
        <strain evidence="4 5">ATCC BAA-1163</strain>
    </source>
</reference>
<dbReference type="AlphaFoldDB" id="A0NKJ0"/>
<dbReference type="Proteomes" id="UP000003346">
    <property type="component" value="Unassembled WGS sequence"/>
</dbReference>
<feature type="binding site" evidence="3">
    <location>
        <position position="113"/>
    </location>
    <ligand>
        <name>a divalent metal cation</name>
        <dbReference type="ChEBI" id="CHEBI:60240"/>
        <label>1</label>
    </ligand>
</feature>
<feature type="binding site" evidence="3">
    <location>
        <position position="27"/>
    </location>
    <ligand>
        <name>a divalent metal cation</name>
        <dbReference type="ChEBI" id="CHEBI:60240"/>
        <label>1</label>
    </ligand>
</feature>
<evidence type="ECO:0000256" key="3">
    <source>
        <dbReference type="PIRSR" id="PIRSR005902-1"/>
    </source>
</evidence>
<dbReference type="GO" id="GO:0046872">
    <property type="term" value="F:metal ion binding"/>
    <property type="evidence" value="ECO:0007669"/>
    <property type="project" value="UniProtKB-KW"/>
</dbReference>
<feature type="binding site" evidence="3">
    <location>
        <position position="172"/>
    </location>
    <ligand>
        <name>a divalent metal cation</name>
        <dbReference type="ChEBI" id="CHEBI:60240"/>
        <label>2</label>
    </ligand>
</feature>
<dbReference type="PANTHER" id="PTHR46124:SF2">
    <property type="entry name" value="D-AMINOACYL-TRNA DEACYLASE"/>
    <property type="match status" value="1"/>
</dbReference>
<feature type="binding site" evidence="3">
    <location>
        <position position="25"/>
    </location>
    <ligand>
        <name>a divalent metal cation</name>
        <dbReference type="ChEBI" id="CHEBI:60240"/>
        <label>1</label>
    </ligand>
</feature>
<dbReference type="InterPro" id="IPR001130">
    <property type="entry name" value="TatD-like"/>
</dbReference>
<dbReference type="EMBL" id="AAUV01000058">
    <property type="protein sequence ID" value="EAV39043.1"/>
    <property type="molecule type" value="Genomic_DNA"/>
</dbReference>
<evidence type="ECO:0000256" key="1">
    <source>
        <dbReference type="ARBA" id="ARBA00022723"/>
    </source>
</evidence>
<evidence type="ECO:0000313" key="4">
    <source>
        <dbReference type="EMBL" id="EAV39043.1"/>
    </source>
</evidence>
<dbReference type="GO" id="GO:0005829">
    <property type="term" value="C:cytosol"/>
    <property type="evidence" value="ECO:0007669"/>
    <property type="project" value="TreeGrafter"/>
</dbReference>
<sequence length="274" mass="31230">MFFFYTGNMAIYDPTKTPGDVYDTHTHLNDDALYHDVAAYVGRAREFRVMEMNVVGYDPKGNQRAIQIAHDFSDKGIRAIVGFQPEDTNKFDQSAEEVLRKQLSDPVVIGVGETGLDWHWKGFDRDAQINSFERHLDLAAEFDLPTTIHMRDSFEDLYRILKERRLSKFEMHSFAGGPEQAEKLVDLGAYISFSGMVTFKNAKEIHEAAKVVPLDRILVETDAPYLAPVPNRGKTNEPAWTKFVVDGLAKVLEIDRNQLAKITVENAHRLWPKN</sequence>
<dbReference type="PROSITE" id="PS01091">
    <property type="entry name" value="TATD_3"/>
    <property type="match status" value="1"/>
</dbReference>
<feature type="binding site" evidence="3">
    <location>
        <position position="149"/>
    </location>
    <ligand>
        <name>a divalent metal cation</name>
        <dbReference type="ChEBI" id="CHEBI:60240"/>
        <label>2</label>
    </ligand>
</feature>
<gene>
    <name evidence="4" type="ORF">OENOO_63078</name>
</gene>
<proteinExistence type="predicted"/>
<dbReference type="PIRSF" id="PIRSF005902">
    <property type="entry name" value="DNase_TatD"/>
    <property type="match status" value="1"/>
</dbReference>
<dbReference type="Pfam" id="PF01026">
    <property type="entry name" value="TatD_DNase"/>
    <property type="match status" value="1"/>
</dbReference>
<dbReference type="GO" id="GO:0016788">
    <property type="term" value="F:hydrolase activity, acting on ester bonds"/>
    <property type="evidence" value="ECO:0007669"/>
    <property type="project" value="InterPro"/>
</dbReference>
<keyword evidence="2" id="KW-0378">Hydrolase</keyword>
<dbReference type="PANTHER" id="PTHR46124">
    <property type="entry name" value="D-AMINOACYL-TRNA DEACYLASE"/>
    <property type="match status" value="1"/>
</dbReference>
<dbReference type="CDD" id="cd01310">
    <property type="entry name" value="TatD_DNAse"/>
    <property type="match status" value="1"/>
</dbReference>
<organism evidence="4 5">
    <name type="scientific">Oenococcus oeni ATCC BAA-1163</name>
    <dbReference type="NCBI Taxonomy" id="379360"/>
    <lineage>
        <taxon>Bacteria</taxon>
        <taxon>Bacillati</taxon>
        <taxon>Bacillota</taxon>
        <taxon>Bacilli</taxon>
        <taxon>Lactobacillales</taxon>
        <taxon>Lactobacillaceae</taxon>
        <taxon>Oenococcus</taxon>
    </lineage>
</organism>
<dbReference type="FunFam" id="3.20.20.140:FF:000005">
    <property type="entry name" value="TatD family hydrolase"/>
    <property type="match status" value="1"/>
</dbReference>
<dbReference type="SUPFAM" id="SSF51556">
    <property type="entry name" value="Metallo-dependent hydrolases"/>
    <property type="match status" value="1"/>
</dbReference>
<comment type="caution">
    <text evidence="4">The sequence shown here is derived from an EMBL/GenBank/DDBJ whole genome shotgun (WGS) entry which is preliminary data.</text>
</comment>
<protein>
    <submittedName>
        <fullName evidence="4">Deoxyribonuclease, TatD family</fullName>
    </submittedName>
</protein>
<name>A0NKJ0_OENOE</name>
<dbReference type="Gene3D" id="3.20.20.140">
    <property type="entry name" value="Metal-dependent hydrolases"/>
    <property type="match status" value="1"/>
</dbReference>
<dbReference type="HOGENOM" id="CLU_031506_4_0_9"/>
<dbReference type="InterPro" id="IPR018228">
    <property type="entry name" value="DNase_TatD-rel_CS"/>
</dbReference>
<evidence type="ECO:0000256" key="2">
    <source>
        <dbReference type="ARBA" id="ARBA00022801"/>
    </source>
</evidence>
<dbReference type="InterPro" id="IPR015991">
    <property type="entry name" value="TatD/YcfH-like"/>
</dbReference>
<accession>A0NKJ0</accession>
<dbReference type="NCBIfam" id="TIGR00010">
    <property type="entry name" value="YchF/TatD family DNA exonuclease"/>
    <property type="match status" value="1"/>
</dbReference>
<feature type="binding site" evidence="3">
    <location>
        <position position="222"/>
    </location>
    <ligand>
        <name>a divalent metal cation</name>
        <dbReference type="ChEBI" id="CHEBI:60240"/>
        <label>1</label>
    </ligand>
</feature>
<keyword evidence="1 3" id="KW-0479">Metal-binding</keyword>
<dbReference type="InterPro" id="IPR032466">
    <property type="entry name" value="Metal_Hydrolase"/>
</dbReference>
<evidence type="ECO:0000313" key="5">
    <source>
        <dbReference type="Proteomes" id="UP000003346"/>
    </source>
</evidence>
<dbReference type="GO" id="GO:0004536">
    <property type="term" value="F:DNA nuclease activity"/>
    <property type="evidence" value="ECO:0007669"/>
    <property type="project" value="InterPro"/>
</dbReference>